<organism evidence="3 5">
    <name type="scientific">Methanosphaera cuniculi</name>
    <dbReference type="NCBI Taxonomy" id="1077256"/>
    <lineage>
        <taxon>Archaea</taxon>
        <taxon>Methanobacteriati</taxon>
        <taxon>Methanobacteriota</taxon>
        <taxon>Methanomada group</taxon>
        <taxon>Methanobacteria</taxon>
        <taxon>Methanobacteriales</taxon>
        <taxon>Methanobacteriaceae</taxon>
        <taxon>Methanosphaera</taxon>
    </lineage>
</organism>
<dbReference type="RefSeq" id="WP_095608045.1">
    <property type="nucleotide sequence ID" value="NZ_LMVN01000002.1"/>
</dbReference>
<reference evidence="3 5" key="2">
    <citation type="journal article" date="2017" name="BMC Genomics">
        <title>Genomic analysis of methanogenic archaea reveals a shift towards energy conservation.</title>
        <authorList>
            <person name="Gilmore S.P."/>
            <person name="Henske J.K."/>
            <person name="Sexton J.A."/>
            <person name="Solomon K.V."/>
            <person name="Seppala S."/>
            <person name="Yoo J.I."/>
            <person name="Huyett L.M."/>
            <person name="Pressman A."/>
            <person name="Cogan J.Z."/>
            <person name="Kivenson V."/>
            <person name="Peng X."/>
            <person name="Tan Y."/>
            <person name="Valentine D.L."/>
            <person name="O'Malley M.A."/>
        </authorList>
    </citation>
    <scope>NUCLEOTIDE SEQUENCE [LARGE SCALE GENOMIC DNA]</scope>
    <source>
        <strain evidence="3 5">1R-7</strain>
    </source>
</reference>
<dbReference type="Proteomes" id="UP000217528">
    <property type="component" value="Unassembled WGS sequence"/>
</dbReference>
<evidence type="ECO:0000313" key="5">
    <source>
        <dbReference type="Proteomes" id="UP000217528"/>
    </source>
</evidence>
<evidence type="ECO:0000256" key="1">
    <source>
        <dbReference type="SAM" id="MobiDB-lite"/>
    </source>
</evidence>
<accession>A0A2A2HFL5</accession>
<gene>
    <name evidence="3" type="ORF">ASJ82_01375</name>
    <name evidence="4" type="ORF">MSCUN_13140</name>
</gene>
<evidence type="ECO:0000313" key="6">
    <source>
        <dbReference type="Proteomes" id="UP000246004"/>
    </source>
</evidence>
<feature type="domain" description="GH29D-like beta-sandwich" evidence="2">
    <location>
        <begin position="118"/>
        <end position="168"/>
    </location>
</feature>
<dbReference type="AlphaFoldDB" id="A0A2A2HFL5"/>
<feature type="compositionally biased region" description="Polar residues" evidence="1">
    <location>
        <begin position="87"/>
        <end position="98"/>
    </location>
</feature>
<name>A0A2A2HFL5_9EURY</name>
<comment type="caution">
    <text evidence="3">The sequence shown here is derived from an EMBL/GenBank/DDBJ whole genome shotgun (WGS) entry which is preliminary data.</text>
</comment>
<dbReference type="EMBL" id="LMVN01000002">
    <property type="protein sequence ID" value="PAV08145.1"/>
    <property type="molecule type" value="Genomic_DNA"/>
</dbReference>
<reference evidence="4 6" key="1">
    <citation type="submission" date="2016-04" db="EMBL/GenBank/DDBJ databases">
        <title>Genome sequence of Methanosphaera cuniculi DSM 4103.</title>
        <authorList>
            <person name="Poehlein A."/>
            <person name="Seedorf H."/>
            <person name="Daniel R."/>
        </authorList>
    </citation>
    <scope>NUCLEOTIDE SEQUENCE [LARGE SCALE GENOMIC DNA]</scope>
    <source>
        <strain evidence="4 6">DSM 4103</strain>
    </source>
</reference>
<dbReference type="Pfam" id="PF13290">
    <property type="entry name" value="CHB_HEX_C_1"/>
    <property type="match status" value="2"/>
</dbReference>
<evidence type="ECO:0000259" key="2">
    <source>
        <dbReference type="Pfam" id="PF13290"/>
    </source>
</evidence>
<proteinExistence type="predicted"/>
<feature type="region of interest" description="Disordered" evidence="1">
    <location>
        <begin position="59"/>
        <end position="101"/>
    </location>
</feature>
<feature type="compositionally biased region" description="Low complexity" evidence="1">
    <location>
        <begin position="59"/>
        <end position="71"/>
    </location>
</feature>
<dbReference type="EMBL" id="LWMS01000044">
    <property type="protein sequence ID" value="PWL07783.1"/>
    <property type="molecule type" value="Genomic_DNA"/>
</dbReference>
<evidence type="ECO:0000313" key="4">
    <source>
        <dbReference type="EMBL" id="PWL07783.1"/>
    </source>
</evidence>
<dbReference type="InterPro" id="IPR059177">
    <property type="entry name" value="GH29D-like_dom"/>
</dbReference>
<protein>
    <recommendedName>
        <fullName evidence="2">GH29D-like beta-sandwich domain-containing protein</fullName>
    </recommendedName>
</protein>
<sequence length="254" mass="28949">MNKKVIILFLLLFFIISAVYAEDNDNIENNNLSELSTNLESNHEDILVENNEINENNNIQNEKINLKNNTESNKESNEPIIDDEDNNGSLTPQKSASNVEPKVTVHNITEIRENKLNIIMTSNVDGKIYYTRNGSMPTSKSLLYKNGEVLTICVKTQINAIVITNNNIISNITHYQSEQIITPPISIVKCLTDLVNDKQIINFTTNWNNTTTYYTLDGSNPKKSNTKVTYNNKSVTVNKNQTLKFYTKDKLRRI</sequence>
<keyword evidence="5" id="KW-1185">Reference proteome</keyword>
<dbReference type="Proteomes" id="UP000246004">
    <property type="component" value="Unassembled WGS sequence"/>
</dbReference>
<feature type="domain" description="GH29D-like beta-sandwich" evidence="2">
    <location>
        <begin position="195"/>
        <end position="250"/>
    </location>
</feature>
<evidence type="ECO:0000313" key="3">
    <source>
        <dbReference type="EMBL" id="PAV08145.1"/>
    </source>
</evidence>